<dbReference type="InterPro" id="IPR019617">
    <property type="entry name" value="DUF2489"/>
</dbReference>
<dbReference type="Pfam" id="PF10675">
    <property type="entry name" value="DUF2489"/>
    <property type="match status" value="1"/>
</dbReference>
<protein>
    <submittedName>
        <fullName evidence="3">DUF2489 domain-containing protein</fullName>
    </submittedName>
</protein>
<evidence type="ECO:0000313" key="3">
    <source>
        <dbReference type="EMBL" id="GAA0813374.1"/>
    </source>
</evidence>
<dbReference type="Proteomes" id="UP001500021">
    <property type="component" value="Unassembled WGS sequence"/>
</dbReference>
<dbReference type="RefSeq" id="WP_343815402.1">
    <property type="nucleotide sequence ID" value="NZ_BAAAFA010000002.1"/>
</dbReference>
<accession>A0ABN1L4J7</accession>
<feature type="domain" description="DUF2489" evidence="2">
    <location>
        <begin position="16"/>
        <end position="147"/>
    </location>
</feature>
<evidence type="ECO:0000259" key="2">
    <source>
        <dbReference type="Pfam" id="PF10675"/>
    </source>
</evidence>
<proteinExistence type="predicted"/>
<keyword evidence="1" id="KW-0472">Membrane</keyword>
<comment type="caution">
    <text evidence="3">The sequence shown here is derived from an EMBL/GenBank/DDBJ whole genome shotgun (WGS) entry which is preliminary data.</text>
</comment>
<name>A0ABN1L4J7_9GAMM</name>
<reference evidence="3 4" key="1">
    <citation type="journal article" date="2019" name="Int. J. Syst. Evol. Microbiol.">
        <title>The Global Catalogue of Microorganisms (GCM) 10K type strain sequencing project: providing services to taxonomists for standard genome sequencing and annotation.</title>
        <authorList>
            <consortium name="The Broad Institute Genomics Platform"/>
            <consortium name="The Broad Institute Genome Sequencing Center for Infectious Disease"/>
            <person name="Wu L."/>
            <person name="Ma J."/>
        </authorList>
    </citation>
    <scope>NUCLEOTIDE SEQUENCE [LARGE SCALE GENOMIC DNA]</scope>
    <source>
        <strain evidence="3 4">JCM 15608</strain>
    </source>
</reference>
<evidence type="ECO:0000256" key="1">
    <source>
        <dbReference type="SAM" id="Phobius"/>
    </source>
</evidence>
<gene>
    <name evidence="3" type="ORF">GCM10009111_08670</name>
</gene>
<keyword evidence="1" id="KW-0812">Transmembrane</keyword>
<organism evidence="3 4">
    <name type="scientific">Colwellia asteriadis</name>
    <dbReference type="NCBI Taxonomy" id="517723"/>
    <lineage>
        <taxon>Bacteria</taxon>
        <taxon>Pseudomonadati</taxon>
        <taxon>Pseudomonadota</taxon>
        <taxon>Gammaproteobacteria</taxon>
        <taxon>Alteromonadales</taxon>
        <taxon>Colwelliaceae</taxon>
        <taxon>Colwellia</taxon>
    </lineage>
</organism>
<keyword evidence="4" id="KW-1185">Reference proteome</keyword>
<evidence type="ECO:0000313" key="4">
    <source>
        <dbReference type="Proteomes" id="UP001500021"/>
    </source>
</evidence>
<keyword evidence="1" id="KW-1133">Transmembrane helix</keyword>
<dbReference type="EMBL" id="BAAAFA010000002">
    <property type="protein sequence ID" value="GAA0813374.1"/>
    <property type="molecule type" value="Genomic_DNA"/>
</dbReference>
<feature type="transmembrane region" description="Helical" evidence="1">
    <location>
        <begin position="6"/>
        <end position="24"/>
    </location>
</feature>
<sequence>MLDFWQYALIAAVVVIAGLAFYAGKLLKQLSVQTAQQQQAKVARQQALNKHDKKVLDSVLLITRAMKEEQCEFDEGCWRISVLLGSLKTHTELEQKFPAIFGLYEKIKTLSILEERKKLPKKERMQQDYQRMKAESELHDNIVIELELLYQFTSEQIEYLSPSA</sequence>